<protein>
    <recommendedName>
        <fullName evidence="1">PepSY domain-containing protein</fullName>
    </recommendedName>
</protein>
<proteinExistence type="predicted"/>
<dbReference type="Gene3D" id="3.10.450.40">
    <property type="match status" value="1"/>
</dbReference>
<keyword evidence="3" id="KW-1185">Reference proteome</keyword>
<evidence type="ECO:0000259" key="1">
    <source>
        <dbReference type="Pfam" id="PF03413"/>
    </source>
</evidence>
<dbReference type="RefSeq" id="WP_239796925.1">
    <property type="nucleotide sequence ID" value="NZ_OU912926.1"/>
</dbReference>
<dbReference type="Proteomes" id="UP000839052">
    <property type="component" value="Chromosome"/>
</dbReference>
<dbReference type="Pfam" id="PF03413">
    <property type="entry name" value="PepSY"/>
    <property type="match status" value="1"/>
</dbReference>
<reference evidence="2 3" key="1">
    <citation type="submission" date="2021-10" db="EMBL/GenBank/DDBJ databases">
        <authorList>
            <person name="Koch H."/>
        </authorList>
    </citation>
    <scope>NUCLEOTIDE SEQUENCE [LARGE SCALE GENOMIC DNA]</scope>
    <source>
        <strain evidence="2">6680</strain>
    </source>
</reference>
<dbReference type="InterPro" id="IPR025711">
    <property type="entry name" value="PepSY"/>
</dbReference>
<accession>A0ABN8AK15</accession>
<evidence type="ECO:0000313" key="3">
    <source>
        <dbReference type="Proteomes" id="UP000839052"/>
    </source>
</evidence>
<organism evidence="2 3">
    <name type="scientific">Candidatus Nitrotoga arctica</name>
    <dbReference type="NCBI Taxonomy" id="453162"/>
    <lineage>
        <taxon>Bacteria</taxon>
        <taxon>Pseudomonadati</taxon>
        <taxon>Pseudomonadota</taxon>
        <taxon>Betaproteobacteria</taxon>
        <taxon>Nitrosomonadales</taxon>
        <taxon>Gallionellaceae</taxon>
        <taxon>Candidatus Nitrotoga</taxon>
    </lineage>
</organism>
<evidence type="ECO:0000313" key="2">
    <source>
        <dbReference type="EMBL" id="CAG9933088.1"/>
    </source>
</evidence>
<name>A0ABN8AK15_9PROT</name>
<gene>
    <name evidence="2" type="ORF">NTG6680_1839</name>
</gene>
<sequence>MKNLMNVIVISAFGLGVTPAYSQGSEARNIKINNHNEHNINMLQCAKTAIKKHPGAVIEAEFEKKDDKFIFEVEVQGKDGKNWEVICDAITGDVIKDEEDKKDKKEGEKEEKK</sequence>
<dbReference type="EMBL" id="OU912926">
    <property type="protein sequence ID" value="CAG9933088.1"/>
    <property type="molecule type" value="Genomic_DNA"/>
</dbReference>
<feature type="domain" description="PepSY" evidence="1">
    <location>
        <begin position="46"/>
        <end position="98"/>
    </location>
</feature>